<gene>
    <name evidence="2" type="ORF">ATF69_3497</name>
</gene>
<dbReference type="Pfam" id="PF04168">
    <property type="entry name" value="Alpha-E"/>
    <property type="match status" value="1"/>
</dbReference>
<dbReference type="RefSeq" id="WP_146871750.1">
    <property type="nucleotide sequence ID" value="NZ_CAXUSK020000001.1"/>
</dbReference>
<organism evidence="2 3">
    <name type="scientific">Acidovorax delafieldii</name>
    <name type="common">Pseudomonas delafieldii</name>
    <dbReference type="NCBI Taxonomy" id="47920"/>
    <lineage>
        <taxon>Bacteria</taxon>
        <taxon>Pseudomonadati</taxon>
        <taxon>Pseudomonadota</taxon>
        <taxon>Betaproteobacteria</taxon>
        <taxon>Burkholderiales</taxon>
        <taxon>Comamonadaceae</taxon>
        <taxon>Acidovorax</taxon>
    </lineage>
</organism>
<evidence type="ECO:0000313" key="2">
    <source>
        <dbReference type="EMBL" id="TWG35928.1"/>
    </source>
</evidence>
<name>A0A561XIH8_ACIDE</name>
<dbReference type="GeneID" id="51112543"/>
<reference evidence="2 3" key="1">
    <citation type="journal article" date="2015" name="Stand. Genomic Sci.">
        <title>Genomic Encyclopedia of Bacterial and Archaeal Type Strains, Phase III: the genomes of soil and plant-associated and newly described type strains.</title>
        <authorList>
            <person name="Whitman W.B."/>
            <person name="Woyke T."/>
            <person name="Klenk H.P."/>
            <person name="Zhou Y."/>
            <person name="Lilburn T.G."/>
            <person name="Beck B.J."/>
            <person name="De Vos P."/>
            <person name="Vandamme P."/>
            <person name="Eisen J.A."/>
            <person name="Garrity G."/>
            <person name="Hugenholtz P."/>
            <person name="Kyrpides N.C."/>
        </authorList>
    </citation>
    <scope>NUCLEOTIDE SEQUENCE [LARGE SCALE GENOMIC DNA]</scope>
    <source>
        <strain evidence="2 3">DSM 64</strain>
    </source>
</reference>
<dbReference type="EMBL" id="VJWE01000015">
    <property type="protein sequence ID" value="TWG35928.1"/>
    <property type="molecule type" value="Genomic_DNA"/>
</dbReference>
<sequence>MLSRTAAHLFWMARYTERAEKPCAAGLSKKYRKRVQHARGSLPSSKKEITC</sequence>
<accession>A0A561XIH8</accession>
<protein>
    <submittedName>
        <fullName evidence="2">Uncharacterized protein with alpha-helical domain and ER motif</fullName>
    </submittedName>
</protein>
<evidence type="ECO:0000259" key="1">
    <source>
        <dbReference type="Pfam" id="PF04168"/>
    </source>
</evidence>
<feature type="domain" description="DUF403" evidence="1">
    <location>
        <begin position="1"/>
        <end position="21"/>
    </location>
</feature>
<dbReference type="InterPro" id="IPR007296">
    <property type="entry name" value="DUF403"/>
</dbReference>
<comment type="caution">
    <text evidence="2">The sequence shown here is derived from an EMBL/GenBank/DDBJ whole genome shotgun (WGS) entry which is preliminary data.</text>
</comment>
<proteinExistence type="predicted"/>
<dbReference type="Proteomes" id="UP000321485">
    <property type="component" value="Unassembled WGS sequence"/>
</dbReference>
<dbReference type="AlphaFoldDB" id="A0A561XIH8"/>
<evidence type="ECO:0000313" key="3">
    <source>
        <dbReference type="Proteomes" id="UP000321485"/>
    </source>
</evidence>